<dbReference type="InterPro" id="IPR026847">
    <property type="entry name" value="VPS13"/>
</dbReference>
<reference evidence="2 3" key="1">
    <citation type="journal article" date="2018" name="Front. Plant Sci.">
        <title>Red Clover (Trifolium pratense) and Zigzag Clover (T. medium) - A Picture of Genomic Similarities and Differences.</title>
        <authorList>
            <person name="Dluhosova J."/>
            <person name="Istvanek J."/>
            <person name="Nedelnik J."/>
            <person name="Repkova J."/>
        </authorList>
    </citation>
    <scope>NUCLEOTIDE SEQUENCE [LARGE SCALE GENOMIC DNA]</scope>
    <source>
        <strain evidence="3">cv. 10/8</strain>
        <tissue evidence="2">Leaf</tissue>
    </source>
</reference>
<dbReference type="EMBL" id="LXQA010064994">
    <property type="protein sequence ID" value="MCI07328.1"/>
    <property type="molecule type" value="Genomic_DNA"/>
</dbReference>
<organism evidence="2 3">
    <name type="scientific">Trifolium medium</name>
    <dbReference type="NCBI Taxonomy" id="97028"/>
    <lineage>
        <taxon>Eukaryota</taxon>
        <taxon>Viridiplantae</taxon>
        <taxon>Streptophyta</taxon>
        <taxon>Embryophyta</taxon>
        <taxon>Tracheophyta</taxon>
        <taxon>Spermatophyta</taxon>
        <taxon>Magnoliopsida</taxon>
        <taxon>eudicotyledons</taxon>
        <taxon>Gunneridae</taxon>
        <taxon>Pentapetalae</taxon>
        <taxon>rosids</taxon>
        <taxon>fabids</taxon>
        <taxon>Fabales</taxon>
        <taxon>Fabaceae</taxon>
        <taxon>Papilionoideae</taxon>
        <taxon>50 kb inversion clade</taxon>
        <taxon>NPAAA clade</taxon>
        <taxon>Hologalegina</taxon>
        <taxon>IRL clade</taxon>
        <taxon>Trifolieae</taxon>
        <taxon>Trifolium</taxon>
    </lineage>
</organism>
<evidence type="ECO:0000259" key="1">
    <source>
        <dbReference type="Pfam" id="PF25037"/>
    </source>
</evidence>
<dbReference type="PANTHER" id="PTHR16166:SF137">
    <property type="entry name" value="PLECKSTRIN HOMOLOGY (PH) DOMAIN-CONTAINING PROTEIN"/>
    <property type="match status" value="1"/>
</dbReference>
<keyword evidence="3" id="KW-1185">Reference proteome</keyword>
<feature type="non-terminal residue" evidence="2">
    <location>
        <position position="148"/>
    </location>
</feature>
<dbReference type="InterPro" id="IPR056748">
    <property type="entry name" value="VPS13-like_C"/>
</dbReference>
<evidence type="ECO:0000313" key="3">
    <source>
        <dbReference type="Proteomes" id="UP000265520"/>
    </source>
</evidence>
<comment type="caution">
    <text evidence="2">The sequence shown here is derived from an EMBL/GenBank/DDBJ whole genome shotgun (WGS) entry which is preliminary data.</text>
</comment>
<dbReference type="PANTHER" id="PTHR16166">
    <property type="entry name" value="VACUOLAR PROTEIN SORTING-ASSOCIATED PROTEIN VPS13"/>
    <property type="match status" value="1"/>
</dbReference>
<accession>A0A392P5K5</accession>
<evidence type="ECO:0000313" key="2">
    <source>
        <dbReference type="EMBL" id="MCI07328.1"/>
    </source>
</evidence>
<dbReference type="GO" id="GO:0045053">
    <property type="term" value="P:protein retention in Golgi apparatus"/>
    <property type="evidence" value="ECO:0007669"/>
    <property type="project" value="TreeGrafter"/>
</dbReference>
<feature type="domain" description="Intermembrane lipid transfer protein VPS13-like C-terminal" evidence="1">
    <location>
        <begin position="22"/>
        <end position="97"/>
    </location>
</feature>
<dbReference type="AlphaFoldDB" id="A0A392P5K5"/>
<name>A0A392P5K5_9FABA</name>
<dbReference type="Proteomes" id="UP000265520">
    <property type="component" value="Unassembled WGS sequence"/>
</dbReference>
<dbReference type="GO" id="GO:0006623">
    <property type="term" value="P:protein targeting to vacuole"/>
    <property type="evidence" value="ECO:0007669"/>
    <property type="project" value="TreeGrafter"/>
</dbReference>
<proteinExistence type="predicted"/>
<protein>
    <submittedName>
        <fullName evidence="2">Vacuolar protein sorting-associated protein 13A</fullName>
    </submittedName>
</protein>
<dbReference type="Pfam" id="PF25037">
    <property type="entry name" value="VPS13_C"/>
    <property type="match status" value="1"/>
</dbReference>
<sequence>MVLYLGEASRQFGCTEIFKEPSKYALSDYYEAHFTVPRQRIVLVTNKRVMLLQCLAPDKMDKKPCKIMWDVPWDELMALELAKAGSSQPSHLILHLKHFRRSENFVRVIKCNSVEEFEGTEPHAVKICSVVRRTWKAYQSDKRSLILK</sequence>